<evidence type="ECO:0000313" key="4">
    <source>
        <dbReference type="Proteomes" id="UP000179324"/>
    </source>
</evidence>
<comment type="similarity">
    <text evidence="1">Belongs to the UPF0213 family.</text>
</comment>
<dbReference type="Gene3D" id="3.40.1440.10">
    <property type="entry name" value="GIY-YIG endonuclease"/>
    <property type="match status" value="1"/>
</dbReference>
<dbReference type="InterPro" id="IPR050190">
    <property type="entry name" value="UPF0213_domain"/>
</dbReference>
<accession>A0A1F6BM58</accession>
<evidence type="ECO:0000259" key="2">
    <source>
        <dbReference type="PROSITE" id="PS50164"/>
    </source>
</evidence>
<dbReference type="PROSITE" id="PS50164">
    <property type="entry name" value="GIY_YIG"/>
    <property type="match status" value="1"/>
</dbReference>
<dbReference type="InterPro" id="IPR000305">
    <property type="entry name" value="GIY-YIG_endonuc"/>
</dbReference>
<dbReference type="AlphaFoldDB" id="A0A1F6BM58"/>
<gene>
    <name evidence="3" type="ORF">A2127_02240</name>
</gene>
<dbReference type="PANTHER" id="PTHR34477">
    <property type="entry name" value="UPF0213 PROTEIN YHBQ"/>
    <property type="match status" value="1"/>
</dbReference>
<dbReference type="InterPro" id="IPR035901">
    <property type="entry name" value="GIY-YIG_endonuc_sf"/>
</dbReference>
<dbReference type="PANTHER" id="PTHR34477:SF1">
    <property type="entry name" value="UPF0213 PROTEIN YHBQ"/>
    <property type="match status" value="1"/>
</dbReference>
<reference evidence="3 4" key="1">
    <citation type="journal article" date="2016" name="Nat. Commun.">
        <title>Thousands of microbial genomes shed light on interconnected biogeochemical processes in an aquifer system.</title>
        <authorList>
            <person name="Anantharaman K."/>
            <person name="Brown C.T."/>
            <person name="Hug L.A."/>
            <person name="Sharon I."/>
            <person name="Castelle C.J."/>
            <person name="Probst A.J."/>
            <person name="Thomas B.C."/>
            <person name="Singh A."/>
            <person name="Wilkins M.J."/>
            <person name="Karaoz U."/>
            <person name="Brodie E.L."/>
            <person name="Williams K.H."/>
            <person name="Hubbard S.S."/>
            <person name="Banfield J.F."/>
        </authorList>
    </citation>
    <scope>NUCLEOTIDE SEQUENCE [LARGE SCALE GENOMIC DNA]</scope>
</reference>
<dbReference type="Pfam" id="PF01541">
    <property type="entry name" value="GIY-YIG"/>
    <property type="match status" value="1"/>
</dbReference>
<feature type="domain" description="GIY-YIG" evidence="2">
    <location>
        <begin position="1"/>
        <end position="74"/>
    </location>
</feature>
<organism evidence="3 4">
    <name type="scientific">Candidatus Jorgensenbacteria bacterium GWC1_48_12</name>
    <dbReference type="NCBI Taxonomy" id="1798469"/>
    <lineage>
        <taxon>Bacteria</taxon>
        <taxon>Candidatus Joergenseniibacteriota</taxon>
    </lineage>
</organism>
<proteinExistence type="inferred from homology"/>
<protein>
    <recommendedName>
        <fullName evidence="2">GIY-YIG domain-containing protein</fullName>
    </recommendedName>
</protein>
<dbReference type="SMART" id="SM00465">
    <property type="entry name" value="GIYc"/>
    <property type="match status" value="1"/>
</dbReference>
<sequence length="86" mass="10290">MPYVYILKSNKGNFYVGSTVNIKNRLKQHLGGHTQTTKNKKIYNLVFKQEFSTLLEARRIERKIKNWKRKDYIEKILNDGYIKTKP</sequence>
<dbReference type="SUPFAM" id="SSF82771">
    <property type="entry name" value="GIY-YIG endonuclease"/>
    <property type="match status" value="1"/>
</dbReference>
<evidence type="ECO:0000313" key="3">
    <source>
        <dbReference type="EMBL" id="OGG37991.1"/>
    </source>
</evidence>
<evidence type="ECO:0000256" key="1">
    <source>
        <dbReference type="ARBA" id="ARBA00007435"/>
    </source>
</evidence>
<dbReference type="EMBL" id="MFKI01000037">
    <property type="protein sequence ID" value="OGG37991.1"/>
    <property type="molecule type" value="Genomic_DNA"/>
</dbReference>
<name>A0A1F6BM58_9BACT</name>
<dbReference type="Proteomes" id="UP000179324">
    <property type="component" value="Unassembled WGS sequence"/>
</dbReference>
<comment type="caution">
    <text evidence="3">The sequence shown here is derived from an EMBL/GenBank/DDBJ whole genome shotgun (WGS) entry which is preliminary data.</text>
</comment>